<dbReference type="Proteomes" id="UP000518206">
    <property type="component" value="Unassembled WGS sequence"/>
</dbReference>
<accession>A0A7W4UCK7</accession>
<comment type="caution">
    <text evidence="3">The sequence shown here is derived from an EMBL/GenBank/DDBJ whole genome shotgun (WGS) entry which is preliminary data.</text>
</comment>
<dbReference type="RefSeq" id="WP_183294691.1">
    <property type="nucleotide sequence ID" value="NZ_JACHVX010000001.1"/>
</dbReference>
<evidence type="ECO:0008006" key="5">
    <source>
        <dbReference type="Google" id="ProtNLM"/>
    </source>
</evidence>
<reference evidence="3 4" key="2">
    <citation type="submission" date="2020-08" db="EMBL/GenBank/DDBJ databases">
        <authorList>
            <person name="Partida-Martinez L."/>
            <person name="Huntemann M."/>
            <person name="Clum A."/>
            <person name="Wang J."/>
            <person name="Palaniappan K."/>
            <person name="Ritter S."/>
            <person name="Chen I.-M."/>
            <person name="Stamatis D."/>
            <person name="Reddy T."/>
            <person name="O'Malley R."/>
            <person name="Daum C."/>
            <person name="Shapiro N."/>
            <person name="Ivanova N."/>
            <person name="Kyrpides N."/>
            <person name="Woyke T."/>
        </authorList>
    </citation>
    <scope>NUCLEOTIDE SEQUENCE [LARGE SCALE GENOMIC DNA]</scope>
    <source>
        <strain evidence="3 4">RAS26</strain>
    </source>
</reference>
<evidence type="ECO:0000256" key="1">
    <source>
        <dbReference type="ARBA" id="ARBA00022801"/>
    </source>
</evidence>
<keyword evidence="1" id="KW-0378">Hydrolase</keyword>
<gene>
    <name evidence="3" type="ORF">FHR80_000614</name>
</gene>
<dbReference type="GO" id="GO:0016787">
    <property type="term" value="F:hydrolase activity"/>
    <property type="evidence" value="ECO:0007669"/>
    <property type="project" value="UniProtKB-KW"/>
</dbReference>
<dbReference type="InterPro" id="IPR005754">
    <property type="entry name" value="Sortase"/>
</dbReference>
<organism evidence="3 4">
    <name type="scientific">Cellulomonas cellasea</name>
    <dbReference type="NCBI Taxonomy" id="43670"/>
    <lineage>
        <taxon>Bacteria</taxon>
        <taxon>Bacillati</taxon>
        <taxon>Actinomycetota</taxon>
        <taxon>Actinomycetes</taxon>
        <taxon>Micrococcales</taxon>
        <taxon>Cellulomonadaceae</taxon>
        <taxon>Cellulomonas</taxon>
    </lineage>
</organism>
<evidence type="ECO:0000256" key="2">
    <source>
        <dbReference type="SAM" id="MobiDB-lite"/>
    </source>
</evidence>
<dbReference type="Pfam" id="PF04203">
    <property type="entry name" value="Sortase"/>
    <property type="match status" value="1"/>
</dbReference>
<dbReference type="InterPro" id="IPR042001">
    <property type="entry name" value="Sortase_F"/>
</dbReference>
<dbReference type="Gene3D" id="2.40.260.10">
    <property type="entry name" value="Sortase"/>
    <property type="match status" value="1"/>
</dbReference>
<sequence>MTGTRPTGPPAGRVPASGAPAPTPGRLGVRLGAAVGVAAVAVGGWLALQPGEFAAADAGVAPGPGTTSGASGDHGPTGAAASPPVRGDAGPRPAEPSWISGLPASPAPGAPAPAPAAPQPVAVPAAPQPVAVPVHLEVAGRDRPVEVVPVGVEPTGAIVVPDDPDVLGWWQSGPGVGAPAGSTVLVGHVDVPGDLGVMRALAVLPVDATLTLADRQGGSATYRVAARRTFSKEDGLPTDLFRTDGSPQLVLVTCGGAFDTRTGHYADNVVVYAVPA</sequence>
<feature type="region of interest" description="Disordered" evidence="2">
    <location>
        <begin position="64"/>
        <end position="120"/>
    </location>
</feature>
<name>A0A7W4UCK7_9CELL</name>
<dbReference type="InterPro" id="IPR023365">
    <property type="entry name" value="Sortase_dom-sf"/>
</dbReference>
<feature type="region of interest" description="Disordered" evidence="2">
    <location>
        <begin position="1"/>
        <end position="27"/>
    </location>
</feature>
<reference evidence="3 4" key="1">
    <citation type="submission" date="2020-08" db="EMBL/GenBank/DDBJ databases">
        <title>The Agave Microbiome: Exploring the role of microbial communities in plant adaptations to desert environments.</title>
        <authorList>
            <person name="Partida-Martinez L.P."/>
        </authorList>
    </citation>
    <scope>NUCLEOTIDE SEQUENCE [LARGE SCALE GENOMIC DNA]</scope>
    <source>
        <strain evidence="3 4">RAS26</strain>
    </source>
</reference>
<dbReference type="CDD" id="cd05829">
    <property type="entry name" value="Sortase_F"/>
    <property type="match status" value="1"/>
</dbReference>
<protein>
    <recommendedName>
        <fullName evidence="5">Class F sortase</fullName>
    </recommendedName>
</protein>
<feature type="compositionally biased region" description="Pro residues" evidence="2">
    <location>
        <begin position="105"/>
        <end position="118"/>
    </location>
</feature>
<evidence type="ECO:0000313" key="4">
    <source>
        <dbReference type="Proteomes" id="UP000518206"/>
    </source>
</evidence>
<proteinExistence type="predicted"/>
<dbReference type="AlphaFoldDB" id="A0A7W4UCK7"/>
<evidence type="ECO:0000313" key="3">
    <source>
        <dbReference type="EMBL" id="MBB2921720.1"/>
    </source>
</evidence>
<dbReference type="EMBL" id="JACHVX010000001">
    <property type="protein sequence ID" value="MBB2921720.1"/>
    <property type="molecule type" value="Genomic_DNA"/>
</dbReference>